<dbReference type="Proteomes" id="UP000317371">
    <property type="component" value="Unassembled WGS sequence"/>
</dbReference>
<keyword evidence="1" id="KW-0812">Transmembrane</keyword>
<gene>
    <name evidence="2" type="ORF">FKZ61_19775</name>
</gene>
<sequence>MWIWLVALGGAGVFTLALGLLHFFLPVLLDFSHGIPREGPPLRPLRLGPLSYGTTRQDVYGIAWVMNHAASYTLVSIGVVDLLAYRWLGSDLGRWLAGWIAGWWLLRAASQFYLGRRRGDWIIAGWFLLLALLHGGVAWL</sequence>
<accession>A0A540VAJ4</accession>
<dbReference type="EMBL" id="VIGC01000033">
    <property type="protein sequence ID" value="TQE93752.1"/>
    <property type="molecule type" value="Genomic_DNA"/>
</dbReference>
<dbReference type="RefSeq" id="WP_141611892.1">
    <property type="nucleotide sequence ID" value="NZ_VIGC02000033.1"/>
</dbReference>
<protein>
    <recommendedName>
        <fullName evidence="4">MAPEG family protein</fullName>
    </recommendedName>
</protein>
<feature type="transmembrane region" description="Helical" evidence="1">
    <location>
        <begin position="92"/>
        <end position="109"/>
    </location>
</feature>
<keyword evidence="1" id="KW-0472">Membrane</keyword>
<comment type="caution">
    <text evidence="2">The sequence shown here is derived from an EMBL/GenBank/DDBJ whole genome shotgun (WGS) entry which is preliminary data.</text>
</comment>
<keyword evidence="3" id="KW-1185">Reference proteome</keyword>
<proteinExistence type="predicted"/>
<keyword evidence="1" id="KW-1133">Transmembrane helix</keyword>
<feature type="transmembrane region" description="Helical" evidence="1">
    <location>
        <begin position="6"/>
        <end position="29"/>
    </location>
</feature>
<dbReference type="InParanoid" id="A0A540VAJ4"/>
<evidence type="ECO:0000256" key="1">
    <source>
        <dbReference type="SAM" id="Phobius"/>
    </source>
</evidence>
<evidence type="ECO:0000313" key="3">
    <source>
        <dbReference type="Proteomes" id="UP000317371"/>
    </source>
</evidence>
<evidence type="ECO:0008006" key="4">
    <source>
        <dbReference type="Google" id="ProtNLM"/>
    </source>
</evidence>
<dbReference type="AlphaFoldDB" id="A0A540VAJ4"/>
<name>A0A540VAJ4_9CHLR</name>
<organism evidence="2 3">
    <name type="scientific">Litorilinea aerophila</name>
    <dbReference type="NCBI Taxonomy" id="1204385"/>
    <lineage>
        <taxon>Bacteria</taxon>
        <taxon>Bacillati</taxon>
        <taxon>Chloroflexota</taxon>
        <taxon>Caldilineae</taxon>
        <taxon>Caldilineales</taxon>
        <taxon>Caldilineaceae</taxon>
        <taxon>Litorilinea</taxon>
    </lineage>
</organism>
<feature type="transmembrane region" description="Helical" evidence="1">
    <location>
        <begin position="121"/>
        <end position="139"/>
    </location>
</feature>
<evidence type="ECO:0000313" key="2">
    <source>
        <dbReference type="EMBL" id="TQE93752.1"/>
    </source>
</evidence>
<reference evidence="2 3" key="1">
    <citation type="submission" date="2019-06" db="EMBL/GenBank/DDBJ databases">
        <title>Genome sequence of Litorilinea aerophila BAA-2444.</title>
        <authorList>
            <person name="Maclea K.S."/>
            <person name="Maurais E.G."/>
            <person name="Iannazzi L.C."/>
        </authorList>
    </citation>
    <scope>NUCLEOTIDE SEQUENCE [LARGE SCALE GENOMIC DNA]</scope>
    <source>
        <strain evidence="2 3">ATCC BAA-2444</strain>
    </source>
</reference>